<gene>
    <name evidence="1" type="ORF">KM031_02075</name>
</gene>
<evidence type="ECO:0000313" key="1">
    <source>
        <dbReference type="EMBL" id="QWK90723.1"/>
    </source>
</evidence>
<name>A0A975P7S4_9RHOB</name>
<dbReference type="RefSeq" id="WP_215504030.1">
    <property type="nucleotide sequence ID" value="NZ_CP076361.1"/>
</dbReference>
<dbReference type="EMBL" id="CP076361">
    <property type="protein sequence ID" value="QWK90723.1"/>
    <property type="molecule type" value="Genomic_DNA"/>
</dbReference>
<dbReference type="KEGG" id="gfu:KM031_02075"/>
<keyword evidence="2" id="KW-1185">Reference proteome</keyword>
<dbReference type="AlphaFoldDB" id="A0A975P7S4"/>
<sequence length="83" mass="9104">MNDKLEALIAKHAGEQDVRKRAHSLVKDADGLLDQMAKDHAAETGVSYFDAYEHVTSVDAIGKSLLTHREEAARFVESAPVLD</sequence>
<dbReference type="Proteomes" id="UP000679352">
    <property type="component" value="Chromosome"/>
</dbReference>
<protein>
    <submittedName>
        <fullName evidence="1">Uncharacterized protein</fullName>
    </submittedName>
</protein>
<proteinExistence type="predicted"/>
<evidence type="ECO:0000313" key="2">
    <source>
        <dbReference type="Proteomes" id="UP000679352"/>
    </source>
</evidence>
<organism evidence="1 2">
    <name type="scientific">Gemmobacter fulvus</name>
    <dbReference type="NCBI Taxonomy" id="2840474"/>
    <lineage>
        <taxon>Bacteria</taxon>
        <taxon>Pseudomonadati</taxon>
        <taxon>Pseudomonadota</taxon>
        <taxon>Alphaproteobacteria</taxon>
        <taxon>Rhodobacterales</taxon>
        <taxon>Paracoccaceae</taxon>
        <taxon>Gemmobacter</taxon>
    </lineage>
</organism>
<accession>A0A975P7S4</accession>
<reference evidence="1" key="1">
    <citation type="submission" date="2021-06" db="EMBL/GenBank/DDBJ databases">
        <title>Direct submission.</title>
        <authorList>
            <person name="Lee C.-S."/>
            <person name="Jin L."/>
        </authorList>
    </citation>
    <scope>NUCLEOTIDE SEQUENCE</scope>
    <source>
        <strain evidence="1">Con5</strain>
    </source>
</reference>